<dbReference type="GO" id="GO:0022627">
    <property type="term" value="C:cytosolic small ribosomal subunit"/>
    <property type="evidence" value="ECO:0007669"/>
    <property type="project" value="TreeGrafter"/>
</dbReference>
<dbReference type="OrthoDB" id="186964at2759"/>
<dbReference type="InterPro" id="IPR014721">
    <property type="entry name" value="Ribsml_uS5_D2-typ_fold_subgr"/>
</dbReference>
<evidence type="ECO:0000256" key="2">
    <source>
        <dbReference type="ARBA" id="ARBA00022980"/>
    </source>
</evidence>
<dbReference type="InterPro" id="IPR020568">
    <property type="entry name" value="Ribosomal_Su5_D2-typ_SF"/>
</dbReference>
<dbReference type="PANTHER" id="PTHR21569:SF16">
    <property type="entry name" value="RIBOSOMAL PROTEIN S16"/>
    <property type="match status" value="1"/>
</dbReference>
<evidence type="ECO:0000256" key="3">
    <source>
        <dbReference type="ARBA" id="ARBA00023274"/>
    </source>
</evidence>
<dbReference type="SUPFAM" id="SSF54211">
    <property type="entry name" value="Ribosomal protein S5 domain 2-like"/>
    <property type="match status" value="1"/>
</dbReference>
<evidence type="ECO:0000256" key="1">
    <source>
        <dbReference type="ARBA" id="ARBA00005251"/>
    </source>
</evidence>
<proteinExistence type="inferred from homology"/>
<dbReference type="EMBL" id="JADGMS010000007">
    <property type="protein sequence ID" value="KAF9678519.1"/>
    <property type="molecule type" value="Genomic_DNA"/>
</dbReference>
<dbReference type="AlphaFoldDB" id="A0A835JZC3"/>
<keyword evidence="3" id="KW-0687">Ribonucleoprotein</keyword>
<dbReference type="Pfam" id="PF00380">
    <property type="entry name" value="Ribosomal_S9"/>
    <property type="match status" value="1"/>
</dbReference>
<reference evidence="4 5" key="1">
    <citation type="submission" date="2020-10" db="EMBL/GenBank/DDBJ databases">
        <title>Plant Genome Project.</title>
        <authorList>
            <person name="Zhang R.-G."/>
        </authorList>
    </citation>
    <scope>NUCLEOTIDE SEQUENCE [LARGE SCALE GENOMIC DNA]</scope>
    <source>
        <strain evidence="4">FAFU-HL-1</strain>
        <tissue evidence="4">Leaf</tissue>
    </source>
</reference>
<dbReference type="GO" id="GO:0003723">
    <property type="term" value="F:RNA binding"/>
    <property type="evidence" value="ECO:0007669"/>
    <property type="project" value="TreeGrafter"/>
</dbReference>
<dbReference type="InterPro" id="IPR000754">
    <property type="entry name" value="Ribosomal_uS9"/>
</dbReference>
<dbReference type="Proteomes" id="UP000657918">
    <property type="component" value="Unassembled WGS sequence"/>
</dbReference>
<dbReference type="GO" id="GO:0000462">
    <property type="term" value="P:maturation of SSU-rRNA from tricistronic rRNA transcript (SSU-rRNA, 5.8S rRNA, LSU-rRNA)"/>
    <property type="evidence" value="ECO:0007669"/>
    <property type="project" value="TreeGrafter"/>
</dbReference>
<dbReference type="GO" id="GO:0006412">
    <property type="term" value="P:translation"/>
    <property type="evidence" value="ECO:0007669"/>
    <property type="project" value="InterPro"/>
</dbReference>
<keyword evidence="5" id="KW-1185">Reference proteome</keyword>
<dbReference type="PANTHER" id="PTHR21569">
    <property type="entry name" value="RIBOSOMAL PROTEIN S9"/>
    <property type="match status" value="1"/>
</dbReference>
<comment type="caution">
    <text evidence="4">The sequence shown here is derived from an EMBL/GenBank/DDBJ whole genome shotgun (WGS) entry which is preliminary data.</text>
</comment>
<evidence type="ECO:0008006" key="6">
    <source>
        <dbReference type="Google" id="ProtNLM"/>
    </source>
</evidence>
<name>A0A835JZC3_9ROSI</name>
<comment type="similarity">
    <text evidence="1">Belongs to the universal ribosomal protein uS9 family.</text>
</comment>
<evidence type="ECO:0000313" key="4">
    <source>
        <dbReference type="EMBL" id="KAF9678519.1"/>
    </source>
</evidence>
<accession>A0A835JZC3</accession>
<sequence>MAKLKESVQCFDRKKTAVVVIHCKCGHSLIKINGCPIELIEPPIVRFKAYEPIHLLGRQHFDRVDMRIRVNSGGHTS</sequence>
<organism evidence="4 5">
    <name type="scientific">Salix dunnii</name>
    <dbReference type="NCBI Taxonomy" id="1413687"/>
    <lineage>
        <taxon>Eukaryota</taxon>
        <taxon>Viridiplantae</taxon>
        <taxon>Streptophyta</taxon>
        <taxon>Embryophyta</taxon>
        <taxon>Tracheophyta</taxon>
        <taxon>Spermatophyta</taxon>
        <taxon>Magnoliopsida</taxon>
        <taxon>eudicotyledons</taxon>
        <taxon>Gunneridae</taxon>
        <taxon>Pentapetalae</taxon>
        <taxon>rosids</taxon>
        <taxon>fabids</taxon>
        <taxon>Malpighiales</taxon>
        <taxon>Salicaceae</taxon>
        <taxon>Saliceae</taxon>
        <taxon>Salix</taxon>
    </lineage>
</organism>
<dbReference type="GO" id="GO:0003735">
    <property type="term" value="F:structural constituent of ribosome"/>
    <property type="evidence" value="ECO:0007669"/>
    <property type="project" value="InterPro"/>
</dbReference>
<protein>
    <recommendedName>
        <fullName evidence="6">Ribosomal protein S16</fullName>
    </recommendedName>
</protein>
<evidence type="ECO:0000313" key="5">
    <source>
        <dbReference type="Proteomes" id="UP000657918"/>
    </source>
</evidence>
<gene>
    <name evidence="4" type="ORF">SADUNF_Sadunf07G0043300</name>
</gene>
<keyword evidence="2" id="KW-0689">Ribosomal protein</keyword>
<dbReference type="Gene3D" id="3.30.230.10">
    <property type="match status" value="1"/>
</dbReference>